<protein>
    <submittedName>
        <fullName evidence="1">Uncharacterized protein</fullName>
    </submittedName>
</protein>
<reference evidence="1" key="1">
    <citation type="submission" date="2014-09" db="EMBL/GenBank/DDBJ databases">
        <authorList>
            <person name="Magalhaes I.L.F."/>
            <person name="Oliveira U."/>
            <person name="Santos F.R."/>
            <person name="Vidigal T.H.D.A."/>
            <person name="Brescovit A.D."/>
            <person name="Santos A.J."/>
        </authorList>
    </citation>
    <scope>NUCLEOTIDE SEQUENCE</scope>
</reference>
<feature type="non-terminal residue" evidence="1">
    <location>
        <position position="110"/>
    </location>
</feature>
<dbReference type="EMBL" id="GBRD01014682">
    <property type="protein sequence ID" value="JAG51144.1"/>
    <property type="molecule type" value="Transcribed_RNA"/>
</dbReference>
<accession>A0A0K8SDH9</accession>
<name>A0A0K8SDH9_LYGHE</name>
<evidence type="ECO:0000313" key="1">
    <source>
        <dbReference type="EMBL" id="JAG51144.1"/>
    </source>
</evidence>
<feature type="non-terminal residue" evidence="1">
    <location>
        <position position="1"/>
    </location>
</feature>
<dbReference type="AlphaFoldDB" id="A0A0K8SDH9"/>
<organism evidence="1">
    <name type="scientific">Lygus hesperus</name>
    <name type="common">Western plant bug</name>
    <dbReference type="NCBI Taxonomy" id="30085"/>
    <lineage>
        <taxon>Eukaryota</taxon>
        <taxon>Metazoa</taxon>
        <taxon>Ecdysozoa</taxon>
        <taxon>Arthropoda</taxon>
        <taxon>Hexapoda</taxon>
        <taxon>Insecta</taxon>
        <taxon>Pterygota</taxon>
        <taxon>Neoptera</taxon>
        <taxon>Paraneoptera</taxon>
        <taxon>Hemiptera</taxon>
        <taxon>Heteroptera</taxon>
        <taxon>Panheteroptera</taxon>
        <taxon>Cimicomorpha</taxon>
        <taxon>Miridae</taxon>
        <taxon>Mirini</taxon>
        <taxon>Lygus</taxon>
    </lineage>
</organism>
<sequence>KWLIYVDRWSDIDELADTHLNFLSDVVVANYTDESCRLYEASRVRRTHPLTFTEFGVWENNSLKLGSKRNKNDLAGTTIVGGITIGGFENVTGEPPNFEERSVYPGKDQF</sequence>
<proteinExistence type="predicted"/>